<keyword evidence="4" id="KW-1185">Reference proteome</keyword>
<reference evidence="3 4" key="1">
    <citation type="journal article" date="2020" name="Nat. Food">
        <title>A phased Vanilla planifolia genome enables genetic improvement of flavour and production.</title>
        <authorList>
            <person name="Hasing T."/>
            <person name="Tang H."/>
            <person name="Brym M."/>
            <person name="Khazi F."/>
            <person name="Huang T."/>
            <person name="Chambers A.H."/>
        </authorList>
    </citation>
    <scope>NUCLEOTIDE SEQUENCE [LARGE SCALE GENOMIC DNA]</scope>
    <source>
        <tissue evidence="3">Leaf</tissue>
    </source>
</reference>
<dbReference type="SUPFAM" id="SSF53474">
    <property type="entry name" value="alpha/beta-Hydrolases"/>
    <property type="match status" value="1"/>
</dbReference>
<dbReference type="InterPro" id="IPR005592">
    <property type="entry name" value="Mono/diacylglycerol_lipase_N"/>
</dbReference>
<dbReference type="AlphaFoldDB" id="A0A835RJ75"/>
<protein>
    <recommendedName>
        <fullName evidence="5">Calmodulin-binding heat-shock protein</fullName>
    </recommendedName>
</protein>
<dbReference type="OrthoDB" id="265717at2759"/>
<dbReference type="GO" id="GO:0016042">
    <property type="term" value="P:lipid catabolic process"/>
    <property type="evidence" value="ECO:0007669"/>
    <property type="project" value="InterPro"/>
</dbReference>
<evidence type="ECO:0000313" key="3">
    <source>
        <dbReference type="EMBL" id="KAG0489195.1"/>
    </source>
</evidence>
<dbReference type="Proteomes" id="UP000636800">
    <property type="component" value="Chromosome 3"/>
</dbReference>
<comment type="caution">
    <text evidence="3">The sequence shown here is derived from an EMBL/GenBank/DDBJ whole genome shotgun (WGS) entry which is preliminary data.</text>
</comment>
<dbReference type="PANTHER" id="PTHR46398">
    <property type="entry name" value="ALPHA/BETA-HYDROLASES SUPERFAMILY PROTEIN"/>
    <property type="match status" value="1"/>
</dbReference>
<gene>
    <name evidence="3" type="ORF">HPP92_008006</name>
</gene>
<dbReference type="InterPro" id="IPR002921">
    <property type="entry name" value="Fungal_lipase-type"/>
</dbReference>
<dbReference type="EMBL" id="JADCNL010000003">
    <property type="protein sequence ID" value="KAG0489195.1"/>
    <property type="molecule type" value="Genomic_DNA"/>
</dbReference>
<dbReference type="PANTHER" id="PTHR46398:SF7">
    <property type="entry name" value="ALPHA_BETA-HYDROLASES SUPERFAMILY PROTEIN"/>
    <property type="match status" value="1"/>
</dbReference>
<dbReference type="Pfam" id="PF03893">
    <property type="entry name" value="Lipase3_N"/>
    <property type="match status" value="1"/>
</dbReference>
<organism evidence="3 4">
    <name type="scientific">Vanilla planifolia</name>
    <name type="common">Vanilla</name>
    <dbReference type="NCBI Taxonomy" id="51239"/>
    <lineage>
        <taxon>Eukaryota</taxon>
        <taxon>Viridiplantae</taxon>
        <taxon>Streptophyta</taxon>
        <taxon>Embryophyta</taxon>
        <taxon>Tracheophyta</taxon>
        <taxon>Spermatophyta</taxon>
        <taxon>Magnoliopsida</taxon>
        <taxon>Liliopsida</taxon>
        <taxon>Asparagales</taxon>
        <taxon>Orchidaceae</taxon>
        <taxon>Vanilloideae</taxon>
        <taxon>Vanilleae</taxon>
        <taxon>Vanilla</taxon>
    </lineage>
</organism>
<name>A0A835RJ75_VANPL</name>
<evidence type="ECO:0008006" key="5">
    <source>
        <dbReference type="Google" id="ProtNLM"/>
    </source>
</evidence>
<dbReference type="InterPro" id="IPR029058">
    <property type="entry name" value="AB_hydrolase_fold"/>
</dbReference>
<feature type="domain" description="Mono-/di-acylglycerol lipase N-terminal" evidence="2">
    <location>
        <begin position="7"/>
        <end position="71"/>
    </location>
</feature>
<feature type="domain" description="Fungal lipase-type" evidence="1">
    <location>
        <begin position="106"/>
        <end position="229"/>
    </location>
</feature>
<dbReference type="Gene3D" id="3.40.50.1820">
    <property type="entry name" value="alpha/beta hydrolase"/>
    <property type="match status" value="1"/>
</dbReference>
<dbReference type="CDD" id="cd00519">
    <property type="entry name" value="Lipase_3"/>
    <property type="match status" value="1"/>
</dbReference>
<dbReference type="Pfam" id="PF01764">
    <property type="entry name" value="Lipase_3"/>
    <property type="match status" value="1"/>
</dbReference>
<evidence type="ECO:0000259" key="1">
    <source>
        <dbReference type="Pfam" id="PF01764"/>
    </source>
</evidence>
<proteinExistence type="predicted"/>
<accession>A0A835RJ75</accession>
<evidence type="ECO:0000313" key="4">
    <source>
        <dbReference type="Proteomes" id="UP000636800"/>
    </source>
</evidence>
<evidence type="ECO:0000259" key="2">
    <source>
        <dbReference type="Pfam" id="PF03893"/>
    </source>
</evidence>
<sequence>MSVSCGLECVVCLGCSRWAWKRLTYIGAYDSESWPFATAEDFEPVPRICRVVLAVYEEDLTQPRFAPPGGYGVKPNWIVKRVAYEQTDGRCPPYLLYADHDHREIVLAVRGLNLVRESDYKVLLDNRLGRQMFDGGFVHHGLLKAATFILNREAETLRRLLSELQPGFKLVFAGHSLGAGVVALMTVIVVNHRHRFGGIPRNQVRCYAIAPARCMSLNLAVKYADVINSIVLQLALFVVSCLHERYLYTRKCKTQGSKKAVCPGRMYHIVERKFCRCGRFPPEVKTAIPVDGRFEHVVLSCNTTSDHAILWIEREAQKALEMMKERAKPTTPPAKQKIERRQTLEKEHRDALVRAVSLNVPHAFQPAEESTAVVVTSNPTRDDSHSSGRTTWDELVEKLFTRSESGKLILNKEVALTEGQ</sequence>